<dbReference type="Proteomes" id="UP000595074">
    <property type="component" value="Chromosome"/>
</dbReference>
<organism evidence="2 3">
    <name type="scientific">Sulfurovum indicum</name>
    <dbReference type="NCBI Taxonomy" id="2779528"/>
    <lineage>
        <taxon>Bacteria</taxon>
        <taxon>Pseudomonadati</taxon>
        <taxon>Campylobacterota</taxon>
        <taxon>Epsilonproteobacteria</taxon>
        <taxon>Campylobacterales</taxon>
        <taxon>Sulfurovaceae</taxon>
        <taxon>Sulfurovum</taxon>
    </lineage>
</organism>
<protein>
    <recommendedName>
        <fullName evidence="4">Cytochrome C</fullName>
    </recommendedName>
</protein>
<feature type="chain" id="PRO_5029790133" description="Cytochrome C" evidence="1">
    <location>
        <begin position="25"/>
        <end position="106"/>
    </location>
</feature>
<evidence type="ECO:0000313" key="3">
    <source>
        <dbReference type="Proteomes" id="UP000595074"/>
    </source>
</evidence>
<accession>A0A7M1S6Z7</accession>
<evidence type="ECO:0000313" key="2">
    <source>
        <dbReference type="EMBL" id="QOR62761.1"/>
    </source>
</evidence>
<keyword evidence="1" id="KW-0732">Signal</keyword>
<evidence type="ECO:0000256" key="1">
    <source>
        <dbReference type="SAM" id="SignalP"/>
    </source>
</evidence>
<feature type="signal peptide" evidence="1">
    <location>
        <begin position="1"/>
        <end position="24"/>
    </location>
</feature>
<reference evidence="2 3" key="1">
    <citation type="submission" date="2020-10" db="EMBL/GenBank/DDBJ databases">
        <title>The genome of sulfurovum sp.</title>
        <authorList>
            <person name="Xie S."/>
            <person name="Shao Z."/>
            <person name="Jiang L."/>
        </authorList>
    </citation>
    <scope>NUCLEOTIDE SEQUENCE [LARGE SCALE GENOMIC DNA]</scope>
    <source>
        <strain evidence="2 3">ST-419</strain>
    </source>
</reference>
<dbReference type="EMBL" id="CP063164">
    <property type="protein sequence ID" value="QOR62761.1"/>
    <property type="molecule type" value="Genomic_DNA"/>
</dbReference>
<dbReference type="KEGG" id="sinu:IMZ28_04630"/>
<evidence type="ECO:0008006" key="4">
    <source>
        <dbReference type="Google" id="ProtNLM"/>
    </source>
</evidence>
<name>A0A7M1S6Z7_9BACT</name>
<dbReference type="RefSeq" id="WP_197549580.1">
    <property type="nucleotide sequence ID" value="NZ_CP063164.1"/>
</dbReference>
<dbReference type="AlphaFoldDB" id="A0A7M1S6Z7"/>
<proteinExistence type="predicted"/>
<sequence>MKKLLTILALSFFVTATMPTTVMAGAKKGQKIFKKKFRKKCGFSGVRFARHHTQSEWEDIYDEGKFKEEAKKICPRLKVDKIKKSWWKHVYEFSYKYASDGVVPKC</sequence>
<keyword evidence="3" id="KW-1185">Reference proteome</keyword>
<gene>
    <name evidence="2" type="ORF">IMZ28_04630</name>
</gene>